<feature type="compositionally biased region" description="Basic residues" evidence="1">
    <location>
        <begin position="387"/>
        <end position="397"/>
    </location>
</feature>
<dbReference type="PANTHER" id="PTHR31008:SF4">
    <property type="entry name" value="COP1-INTERACTING PROTEIN 7"/>
    <property type="match status" value="1"/>
</dbReference>
<sequence length="1200" mass="132447">MESSARLDYVLFQLTPTRTRCDLVIFAGKWNEKLAHGLLEPFLSHLRSAKDQIAKGGYSITLKPPPTTSNATWFTKATLQRFVRFVSTPEVLERFVTIEREIEQIENSIRSYEGSNGDGVKESEGNVTAADGNLKYSTASSKPKGECNGTTDAVQQESSRLRLQRILETRKAVLRKEQAMVFARALAAGFEMDNLDDLLSFSDSFGASRLREACLNFMDLCKKKNEDRLWRNEIAAMQACPQTEFAYAGTSGIVLAGEANNPTQNFMTTAHSGSVSTGKPYSATDASLSDSTTSHGSSEINPDNYFPTSAQMPSTDGKSQIPIPWTNVPQYLHNYQGAVYQQMPPYQGYVFPGMPYFPGNMQWRPNVEDAVSGIDREPGGHTNYRSSSKKKDRAFRRRGPENEEQNEYTEPSDSSSENDSSTERRHRKKYGEKSSKTVVIRNINYIASRRDGEKADATEEYSSDENGYLDCDSLKQQVEEAVESLEKHNRSTSHHRKRSGIKQLVSRDSLNGSCDKDNDNEPMKNTEEKKGNGQWDALQQLLMREESEANDAEHHSVPVEEEYFVTKGSEGRNSFAFELEAEKMRKQKPISTDAFLVTKKDSSNDGNVGKTSFENFESGENIRSMTKKHSSPEEFLFSQRNEETECFSWVKPSDYTDGSSQIKSQGCDDWINNGSDEAANGKASIDLGIIDGEYLSSSAAQTETKNKAFMDDSLMVQARFTDDHFDSQLRSDISLVSDILGASLAENGTPENNLGSVGLYEPNDLCMVLDRGTEVEPKVAPWTPAIDFENNLSSKADKMHPNADACIDQIPVSDSKGKNSKKSGASDAKASSKDARPPVGKSKPEIISRNRKPSPGSGAMVHKSKLGKEEENRKKMEELMLQRQKRILERSAVTGHPGRTPKKTQNKAVSSSIRAEKPKTQAASTEETTKGPKSVFRNSTIERLAAAKTTRNISMTQVMKSGQHKKENSMANGVNVSSRLQKTAGVEDKKLNPKKIKPSDKKTGSDNVNGTILSVSNVEKENNSKDDTAALTSGLPTTQGIHASDNVYVSEDLKELQVTSSVSNTLDLKECGGNSCNGDSVNHSDDQYVKIENPGIPEASVVLPKDGKNCSQLASDLNLQSITESANDDIDDAFDVKEKSAANENKPGSPEISEIEDSTTPPTNEMSADLIYTRKKWSTVENSPKATKGFRKLLMFGRKS</sequence>
<dbReference type="EMBL" id="BSYO01000006">
    <property type="protein sequence ID" value="GMH05657.1"/>
    <property type="molecule type" value="Genomic_DNA"/>
</dbReference>
<feature type="compositionally biased region" description="Basic and acidic residues" evidence="1">
    <location>
        <begin position="985"/>
        <end position="1004"/>
    </location>
</feature>
<feature type="compositionally biased region" description="Basic and acidic residues" evidence="1">
    <location>
        <begin position="830"/>
        <end position="848"/>
    </location>
</feature>
<feature type="region of interest" description="Disordered" evidence="1">
    <location>
        <begin position="371"/>
        <end position="435"/>
    </location>
</feature>
<feature type="compositionally biased region" description="Polar residues" evidence="1">
    <location>
        <begin position="969"/>
        <end position="981"/>
    </location>
</feature>
<feature type="region of interest" description="Disordered" evidence="1">
    <location>
        <begin position="450"/>
        <end position="536"/>
    </location>
</feature>
<evidence type="ECO:0000313" key="3">
    <source>
        <dbReference type="Proteomes" id="UP001279734"/>
    </source>
</evidence>
<reference evidence="2" key="1">
    <citation type="submission" date="2023-05" db="EMBL/GenBank/DDBJ databases">
        <title>Nepenthes gracilis genome sequencing.</title>
        <authorList>
            <person name="Fukushima K."/>
        </authorList>
    </citation>
    <scope>NUCLEOTIDE SEQUENCE</scope>
    <source>
        <strain evidence="2">SING2019-196</strain>
    </source>
</reference>
<evidence type="ECO:0000313" key="2">
    <source>
        <dbReference type="EMBL" id="GMH05657.1"/>
    </source>
</evidence>
<proteinExistence type="predicted"/>
<feature type="region of interest" description="Disordered" evidence="1">
    <location>
        <begin position="271"/>
        <end position="303"/>
    </location>
</feature>
<feature type="region of interest" description="Disordered" evidence="1">
    <location>
        <begin position="1130"/>
        <end position="1166"/>
    </location>
</feature>
<keyword evidence="3" id="KW-1185">Reference proteome</keyword>
<feature type="compositionally biased region" description="Basic and acidic residues" evidence="1">
    <location>
        <begin position="866"/>
        <end position="880"/>
    </location>
</feature>
<name>A0AAD3S7X8_NEPGR</name>
<evidence type="ECO:0008006" key="4">
    <source>
        <dbReference type="Google" id="ProtNLM"/>
    </source>
</evidence>
<dbReference type="Proteomes" id="UP001279734">
    <property type="component" value="Unassembled WGS sequence"/>
</dbReference>
<protein>
    <recommendedName>
        <fullName evidence="4">COP1-interacting protein 7</fullName>
    </recommendedName>
</protein>
<dbReference type="AlphaFoldDB" id="A0AAD3S7X8"/>
<feature type="compositionally biased region" description="Low complexity" evidence="1">
    <location>
        <begin position="282"/>
        <end position="298"/>
    </location>
</feature>
<feature type="compositionally biased region" description="Basic and acidic residues" evidence="1">
    <location>
        <begin position="1018"/>
        <end position="1028"/>
    </location>
</feature>
<dbReference type="PANTHER" id="PTHR31008">
    <property type="entry name" value="COP1-INTERACTING PROTEIN-RELATED"/>
    <property type="match status" value="1"/>
</dbReference>
<feature type="compositionally biased region" description="Basic residues" evidence="1">
    <location>
        <begin position="490"/>
        <end position="500"/>
    </location>
</feature>
<accession>A0AAD3S7X8</accession>
<dbReference type="GO" id="GO:0045893">
    <property type="term" value="P:positive regulation of DNA-templated transcription"/>
    <property type="evidence" value="ECO:0007669"/>
    <property type="project" value="TreeGrafter"/>
</dbReference>
<dbReference type="GO" id="GO:0009416">
    <property type="term" value="P:response to light stimulus"/>
    <property type="evidence" value="ECO:0007669"/>
    <property type="project" value="TreeGrafter"/>
</dbReference>
<evidence type="ECO:0000256" key="1">
    <source>
        <dbReference type="SAM" id="MobiDB-lite"/>
    </source>
</evidence>
<feature type="compositionally biased region" description="Basic and acidic residues" evidence="1">
    <location>
        <begin position="514"/>
        <end position="531"/>
    </location>
</feature>
<feature type="compositionally biased region" description="Polar residues" evidence="1">
    <location>
        <begin position="1030"/>
        <end position="1040"/>
    </location>
</feature>
<feature type="compositionally biased region" description="Polar residues" evidence="1">
    <location>
        <begin position="949"/>
        <end position="960"/>
    </location>
</feature>
<organism evidence="2 3">
    <name type="scientific">Nepenthes gracilis</name>
    <name type="common">Slender pitcher plant</name>
    <dbReference type="NCBI Taxonomy" id="150966"/>
    <lineage>
        <taxon>Eukaryota</taxon>
        <taxon>Viridiplantae</taxon>
        <taxon>Streptophyta</taxon>
        <taxon>Embryophyta</taxon>
        <taxon>Tracheophyta</taxon>
        <taxon>Spermatophyta</taxon>
        <taxon>Magnoliopsida</taxon>
        <taxon>eudicotyledons</taxon>
        <taxon>Gunneridae</taxon>
        <taxon>Pentapetalae</taxon>
        <taxon>Caryophyllales</taxon>
        <taxon>Nepenthaceae</taxon>
        <taxon>Nepenthes</taxon>
    </lineage>
</organism>
<feature type="region of interest" description="Disordered" evidence="1">
    <location>
        <begin position="808"/>
        <end position="1040"/>
    </location>
</feature>
<comment type="caution">
    <text evidence="2">The sequence shown here is derived from an EMBL/GenBank/DDBJ whole genome shotgun (WGS) entry which is preliminary data.</text>
</comment>
<gene>
    <name evidence="2" type="ORF">Nepgr_007497</name>
</gene>
<feature type="compositionally biased region" description="Polar residues" evidence="1">
    <location>
        <begin position="1005"/>
        <end position="1017"/>
    </location>
</feature>